<evidence type="ECO:0000256" key="3">
    <source>
        <dbReference type="PIRSR" id="PIRSR036979-1"/>
    </source>
</evidence>
<comment type="cofactor">
    <cofactor evidence="3">
        <name>Mn(2+)</name>
        <dbReference type="ChEBI" id="CHEBI:29035"/>
    </cofactor>
    <text evidence="3">Binds 2 manganese ions per subunit.</text>
</comment>
<evidence type="ECO:0000256" key="1">
    <source>
        <dbReference type="ARBA" id="ARBA00022723"/>
    </source>
</evidence>
<evidence type="ECO:0000256" key="2">
    <source>
        <dbReference type="ARBA" id="ARBA00022801"/>
    </source>
</evidence>
<keyword evidence="6" id="KW-1185">Reference proteome</keyword>
<feature type="binding site" evidence="3">
    <location>
        <position position="157"/>
    </location>
    <ligand>
        <name>Mn(2+)</name>
        <dbReference type="ChEBI" id="CHEBI:29035"/>
        <label>1</label>
    </ligand>
</feature>
<name>A0AA36Y4T1_9FIRM</name>
<feature type="binding site" evidence="3">
    <location>
        <position position="250"/>
    </location>
    <ligand>
        <name>Mn(2+)</name>
        <dbReference type="ChEBI" id="CHEBI:29035"/>
        <label>1</label>
    </ligand>
</feature>
<sequence length="328" mass="36196">MKYSKPTIYDPNFLPNNVYSGVPSWLNLSVAECKEDLEGLDVVVSGVPWEGGCTIGGYSSTTEGPKGIRSVSIRYTGFLPDFNLDSFDYLKAADFGDVACQNGNYDFTFRQIRERIATILDTGAVPLTFGGDHGIALPIVSEIAKRHPKRVGILHFDAHLDNYACFGDDLYSRCSPFYRLYEDPNMDPSKIVHIGIRGPRNHQEEFNNAQKFGANVILGREVKENGWKASIDKAIELAFKDTDFVYVTICSDALDAASMPQGPQDMGGLTSYELCMMVHEAGLAGAKGFDFVEIYPDTNSLQTAAHNACWAALYYLNGYAERKKNGGK</sequence>
<dbReference type="CDD" id="cd09990">
    <property type="entry name" value="Agmatinase-like"/>
    <property type="match status" value="1"/>
</dbReference>
<feature type="binding site" evidence="3">
    <location>
        <position position="252"/>
    </location>
    <ligand>
        <name>Mn(2+)</name>
        <dbReference type="ChEBI" id="CHEBI:29035"/>
        <label>1</label>
    </ligand>
</feature>
<dbReference type="GO" id="GO:0033389">
    <property type="term" value="P:putrescine biosynthetic process from arginine, via agmatine"/>
    <property type="evidence" value="ECO:0007669"/>
    <property type="project" value="TreeGrafter"/>
</dbReference>
<reference evidence="5 6" key="1">
    <citation type="submission" date="2011-10" db="EMBL/GenBank/DDBJ databases">
        <title>The Genome Sequence of Lachnospiraceae bacterium ACC2.</title>
        <authorList>
            <consortium name="The Broad Institute Genome Sequencing Platform"/>
            <person name="Earl A."/>
            <person name="Ward D."/>
            <person name="Feldgarden M."/>
            <person name="Gevers D."/>
            <person name="Sizova M."/>
            <person name="Hazen A."/>
            <person name="Epstein S."/>
            <person name="Young S.K."/>
            <person name="Zeng Q."/>
            <person name="Gargeya S."/>
            <person name="Fitzgerald M."/>
            <person name="Haas B."/>
            <person name="Abouelleil A."/>
            <person name="Alvarado L."/>
            <person name="Arachchi H.M."/>
            <person name="Berlin A."/>
            <person name="Brown A."/>
            <person name="Chapman S.B."/>
            <person name="Chen Z."/>
            <person name="Dunbar C."/>
            <person name="Freedman E."/>
            <person name="Gearin G."/>
            <person name="Goldberg J."/>
            <person name="Griggs A."/>
            <person name="Gujja S."/>
            <person name="Heiman D."/>
            <person name="Howarth C."/>
            <person name="Larson L."/>
            <person name="Lui A."/>
            <person name="MacDonald P.J.P."/>
            <person name="Montmayeur A."/>
            <person name="Murphy C."/>
            <person name="Neiman D."/>
            <person name="Pearson M."/>
            <person name="Priest M."/>
            <person name="Roberts A."/>
            <person name="Saif S."/>
            <person name="Shea T."/>
            <person name="Shenoy N."/>
            <person name="Sisk P."/>
            <person name="Stolte C."/>
            <person name="Sykes S."/>
            <person name="Wortman J."/>
            <person name="Nusbaum C."/>
            <person name="Birren B."/>
        </authorList>
    </citation>
    <scope>NUCLEOTIDE SEQUENCE [LARGE SCALE GENOMIC DNA]</scope>
    <source>
        <strain evidence="5 6">ACC2</strain>
    </source>
</reference>
<gene>
    <name evidence="5" type="ORF">HMPREF9623_01431</name>
</gene>
<dbReference type="RefSeq" id="WP_009533263.1">
    <property type="nucleotide sequence ID" value="NZ_CAUOLT010000110.1"/>
</dbReference>
<dbReference type="PANTHER" id="PTHR11358">
    <property type="entry name" value="ARGINASE/AGMATINASE"/>
    <property type="match status" value="1"/>
</dbReference>
<evidence type="ECO:0008006" key="7">
    <source>
        <dbReference type="Google" id="ProtNLM"/>
    </source>
</evidence>
<dbReference type="GO" id="GO:0046872">
    <property type="term" value="F:metal ion binding"/>
    <property type="evidence" value="ECO:0007669"/>
    <property type="project" value="UniProtKB-KW"/>
</dbReference>
<accession>A0AA36Y4T1</accession>
<evidence type="ECO:0000313" key="5">
    <source>
        <dbReference type="EMBL" id="EHO16732.1"/>
    </source>
</evidence>
<dbReference type="GeneID" id="86941174"/>
<keyword evidence="2" id="KW-0378">Hydrolase</keyword>
<dbReference type="PROSITE" id="PS51409">
    <property type="entry name" value="ARGINASE_2"/>
    <property type="match status" value="1"/>
</dbReference>
<dbReference type="InterPro" id="IPR006035">
    <property type="entry name" value="Ureohydrolase"/>
</dbReference>
<keyword evidence="1 3" id="KW-0479">Metal-binding</keyword>
<dbReference type="Gene3D" id="3.40.800.10">
    <property type="entry name" value="Ureohydrolase domain"/>
    <property type="match status" value="1"/>
</dbReference>
<feature type="binding site" evidence="3">
    <location>
        <position position="159"/>
    </location>
    <ligand>
        <name>Mn(2+)</name>
        <dbReference type="ChEBI" id="CHEBI:29035"/>
        <label>1</label>
    </ligand>
</feature>
<dbReference type="PIRSF" id="PIRSF036979">
    <property type="entry name" value="Arginase"/>
    <property type="match status" value="1"/>
</dbReference>
<evidence type="ECO:0000256" key="4">
    <source>
        <dbReference type="PROSITE-ProRule" id="PRU00742"/>
    </source>
</evidence>
<keyword evidence="3" id="KW-0464">Manganese</keyword>
<comment type="similarity">
    <text evidence="4">Belongs to the arginase family.</text>
</comment>
<dbReference type="Proteomes" id="UP000018466">
    <property type="component" value="Unassembled WGS sequence"/>
</dbReference>
<dbReference type="Pfam" id="PF00491">
    <property type="entry name" value="Arginase"/>
    <property type="match status" value="1"/>
</dbReference>
<dbReference type="InterPro" id="IPR023696">
    <property type="entry name" value="Ureohydrolase_dom_sf"/>
</dbReference>
<feature type="binding site" evidence="3">
    <location>
        <position position="133"/>
    </location>
    <ligand>
        <name>Mn(2+)</name>
        <dbReference type="ChEBI" id="CHEBI:29035"/>
        <label>1</label>
    </ligand>
</feature>
<dbReference type="AlphaFoldDB" id="A0AA36Y4T1"/>
<dbReference type="EMBL" id="AGEL01000007">
    <property type="protein sequence ID" value="EHO16732.1"/>
    <property type="molecule type" value="Genomic_DNA"/>
</dbReference>
<dbReference type="SUPFAM" id="SSF52768">
    <property type="entry name" value="Arginase/deacetylase"/>
    <property type="match status" value="1"/>
</dbReference>
<feature type="binding site" evidence="3">
    <location>
        <position position="161"/>
    </location>
    <ligand>
        <name>Mn(2+)</name>
        <dbReference type="ChEBI" id="CHEBI:29035"/>
        <label>1</label>
    </ligand>
</feature>
<protein>
    <recommendedName>
        <fullName evidence="7">Agmatinase</fullName>
    </recommendedName>
</protein>
<comment type="caution">
    <text evidence="5">The sequence shown here is derived from an EMBL/GenBank/DDBJ whole genome shotgun (WGS) entry which is preliminary data.</text>
</comment>
<evidence type="ECO:0000313" key="6">
    <source>
        <dbReference type="Proteomes" id="UP000018466"/>
    </source>
</evidence>
<proteinExistence type="inferred from homology"/>
<dbReference type="GO" id="GO:0008783">
    <property type="term" value="F:agmatinase activity"/>
    <property type="evidence" value="ECO:0007669"/>
    <property type="project" value="TreeGrafter"/>
</dbReference>
<dbReference type="PANTHER" id="PTHR11358:SF26">
    <property type="entry name" value="GUANIDINO ACID HYDROLASE, MITOCHONDRIAL"/>
    <property type="match status" value="1"/>
</dbReference>
<organism evidence="5 6">
    <name type="scientific">Stomatobaculum longum</name>
    <dbReference type="NCBI Taxonomy" id="796942"/>
    <lineage>
        <taxon>Bacteria</taxon>
        <taxon>Bacillati</taxon>
        <taxon>Bacillota</taxon>
        <taxon>Clostridia</taxon>
        <taxon>Lachnospirales</taxon>
        <taxon>Lachnospiraceae</taxon>
        <taxon>Stomatobaculum</taxon>
    </lineage>
</organism>